<feature type="region of interest" description="Disordered" evidence="1">
    <location>
        <begin position="112"/>
        <end position="145"/>
    </location>
</feature>
<organism evidence="2 3">
    <name type="scientific">Streptomyces katrae</name>
    <dbReference type="NCBI Taxonomy" id="68223"/>
    <lineage>
        <taxon>Bacteria</taxon>
        <taxon>Bacillati</taxon>
        <taxon>Actinomycetota</taxon>
        <taxon>Actinomycetes</taxon>
        <taxon>Kitasatosporales</taxon>
        <taxon>Streptomycetaceae</taxon>
        <taxon>Streptomyces</taxon>
    </lineage>
</organism>
<evidence type="ECO:0008006" key="4">
    <source>
        <dbReference type="Google" id="ProtNLM"/>
    </source>
</evidence>
<accession>A0A0F4JD15</accession>
<sequence length="213" mass="23417">MKLPGSALPASEDRRLRRRLKKVRRTCEGLLAEWGMEHGCGIDELHAYLSAQRGRPIHLIPTAFPERHLFGIWLKTDDFDIIAFEKAASASHKEHIIAHELAHIAFDHQGSLRLDRDEPGTGEPDGTAATDGAGAPEGAGLPFSDVDPEAVRSVLMRSRYSDDEEQEAETMASLILARANKRWTEPAWGVPDEAAEIVARIESGLGRPEQGQA</sequence>
<dbReference type="Proteomes" id="UP000033551">
    <property type="component" value="Unassembled WGS sequence"/>
</dbReference>
<feature type="compositionally biased region" description="Low complexity" evidence="1">
    <location>
        <begin position="121"/>
        <end position="140"/>
    </location>
</feature>
<protein>
    <recommendedName>
        <fullName evidence="4">IrrE N-terminal-like domain-containing protein</fullName>
    </recommendedName>
</protein>
<gene>
    <name evidence="2" type="ORF">VR44_16290</name>
</gene>
<evidence type="ECO:0000313" key="2">
    <source>
        <dbReference type="EMBL" id="KJY32247.1"/>
    </source>
</evidence>
<comment type="caution">
    <text evidence="2">The sequence shown here is derived from an EMBL/GenBank/DDBJ whole genome shotgun (WGS) entry which is preliminary data.</text>
</comment>
<dbReference type="RefSeq" id="WP_045948222.1">
    <property type="nucleotide sequence ID" value="NZ_JZWV01000425.1"/>
</dbReference>
<dbReference type="EMBL" id="JZWV01000425">
    <property type="protein sequence ID" value="KJY32247.1"/>
    <property type="molecule type" value="Genomic_DNA"/>
</dbReference>
<keyword evidence="3" id="KW-1185">Reference proteome</keyword>
<dbReference type="STRING" id="68223.GCA_002028425_05720"/>
<dbReference type="OrthoDB" id="4144896at2"/>
<evidence type="ECO:0000313" key="3">
    <source>
        <dbReference type="Proteomes" id="UP000033551"/>
    </source>
</evidence>
<dbReference type="AlphaFoldDB" id="A0A0F4JD15"/>
<evidence type="ECO:0000256" key="1">
    <source>
        <dbReference type="SAM" id="MobiDB-lite"/>
    </source>
</evidence>
<name>A0A0F4JD15_9ACTN</name>
<reference evidence="2 3" key="1">
    <citation type="submission" date="2015-02" db="EMBL/GenBank/DDBJ databases">
        <authorList>
            <person name="Ju K.-S."/>
            <person name="Doroghazi J.R."/>
            <person name="Metcalf W."/>
        </authorList>
    </citation>
    <scope>NUCLEOTIDE SEQUENCE [LARGE SCALE GENOMIC DNA]</scope>
    <source>
        <strain evidence="2 3">NRRL ISP-5550</strain>
    </source>
</reference>
<proteinExistence type="predicted"/>
<dbReference type="PATRIC" id="fig|68223.7.peg.7712"/>